<feature type="domain" description="DnaB/C C-terminal" evidence="4">
    <location>
        <begin position="415"/>
        <end position="454"/>
    </location>
</feature>
<dbReference type="PATRIC" id="fig|28037.233.peg.2318"/>
<gene>
    <name evidence="5" type="ORF">SMIDD26_01979</name>
</gene>
<feature type="coiled-coil region" evidence="2">
    <location>
        <begin position="524"/>
        <end position="555"/>
    </location>
</feature>
<dbReference type="Gene3D" id="1.10.10.630">
    <property type="entry name" value="DnaD domain-like"/>
    <property type="match status" value="1"/>
</dbReference>
<evidence type="ECO:0000256" key="1">
    <source>
        <dbReference type="ARBA" id="ARBA00093462"/>
    </source>
</evidence>
<dbReference type="Pfam" id="PF07261">
    <property type="entry name" value="DnaB_2"/>
    <property type="match status" value="1"/>
</dbReference>
<dbReference type="InterPro" id="IPR036390">
    <property type="entry name" value="WH_DNA-bd_sf"/>
</dbReference>
<dbReference type="AlphaFoldDB" id="A0A139PK17"/>
<dbReference type="EMBL" id="LQOD01000447">
    <property type="protein sequence ID" value="KXT90675.1"/>
    <property type="molecule type" value="Genomic_DNA"/>
</dbReference>
<comment type="similarity">
    <text evidence="1">Belongs to the DnaB/DnaD family.</text>
</comment>
<feature type="coiled-coil region" evidence="2">
    <location>
        <begin position="311"/>
        <end position="382"/>
    </location>
</feature>
<dbReference type="SUPFAM" id="SSF46785">
    <property type="entry name" value="Winged helix' DNA-binding domain"/>
    <property type="match status" value="1"/>
</dbReference>
<keyword evidence="2" id="KW-0175">Coiled coil</keyword>
<dbReference type="NCBIfam" id="TIGR01446">
    <property type="entry name" value="DnaD_dom"/>
    <property type="match status" value="1"/>
</dbReference>
<dbReference type="InterPro" id="IPR036388">
    <property type="entry name" value="WH-like_DNA-bd_sf"/>
</dbReference>
<dbReference type="OrthoDB" id="2233133at2"/>
<sequence length="556" mass="63536">MNELVKKDDNSLVSNIETGQLVKSKNFLFTNLSQRMSFSQNVLFSLALLHNDIDEDGYATSTFTKKDVERYLDIVDFKKGRSTRVIEDIEQVGTNSIVMFDEQMVTDPKNGKLKGVLIFAQYTYNQGVYHFVFNTTKIKYKDQYITPILDILRRNEVNPVVYNLDIFAKLNASGQVLYEQILLATNAGKRELVFNLEGLRSLFGLVGASMQTFGNIKLKHLVPAVEKINKFAGVGVVYKPIKEGRKITGVKIYWTLEKVKIPATEAQIKLAHELYAELTLMNAKNVEALKLQDIERCTKNDAQTIIDTAIKAKKELVKKALEKDKEAKQLEEAIKAKQDEEAVKLASIDESKEFDVLELPELETIENINEAKEEEVEEFSHLDLFFNRYPSMSIKNREAFIELSKTFDRDEALKVLELADEIKKAKKARSFNYTLKILREWADNGVKTVSQAESFYKVNYNDIQENSSTAKTKSSTKQTTSKSNVPKWSNPDYVNKLDPKIIDMLEEFHKSQGTFETPEAQAEIAQRRAEIEQGRANLEAQKQELLARLDKKCIDK</sequence>
<dbReference type="Pfam" id="PF21205">
    <property type="entry name" value="Rep3_C"/>
    <property type="match status" value="1"/>
</dbReference>
<evidence type="ECO:0000259" key="4">
    <source>
        <dbReference type="Pfam" id="PF07261"/>
    </source>
</evidence>
<feature type="region of interest" description="Disordered" evidence="3">
    <location>
        <begin position="466"/>
        <end position="487"/>
    </location>
</feature>
<evidence type="ECO:0000256" key="2">
    <source>
        <dbReference type="SAM" id="Coils"/>
    </source>
</evidence>
<organism evidence="5 6">
    <name type="scientific">Streptococcus mitis</name>
    <dbReference type="NCBI Taxonomy" id="28037"/>
    <lineage>
        <taxon>Bacteria</taxon>
        <taxon>Bacillati</taxon>
        <taxon>Bacillota</taxon>
        <taxon>Bacilli</taxon>
        <taxon>Lactobacillales</taxon>
        <taxon>Streptococcaceae</taxon>
        <taxon>Streptococcus</taxon>
        <taxon>Streptococcus mitis group</taxon>
    </lineage>
</organism>
<name>A0A139PK17_STRMT</name>
<dbReference type="Proteomes" id="UP000070458">
    <property type="component" value="Unassembled WGS sequence"/>
</dbReference>
<protein>
    <recommendedName>
        <fullName evidence="4">DnaB/C C-terminal domain-containing protein</fullName>
    </recommendedName>
</protein>
<dbReference type="InterPro" id="IPR006343">
    <property type="entry name" value="DnaB/C_C"/>
</dbReference>
<proteinExistence type="inferred from homology"/>
<accession>A0A139PK17</accession>
<reference evidence="5 6" key="1">
    <citation type="submission" date="2016-01" db="EMBL/GenBank/DDBJ databases">
        <title>Highly variable Streptococcus oralis are common among viridans streptococci isolated from primates.</title>
        <authorList>
            <person name="Denapaite D."/>
            <person name="Rieger M."/>
            <person name="Koendgen S."/>
            <person name="Brueckner R."/>
            <person name="Ochigava I."/>
            <person name="Kappeler P."/>
            <person name="Maetz-Rensing K."/>
            <person name="Leendertz F."/>
            <person name="Hakenbeck R."/>
        </authorList>
    </citation>
    <scope>NUCLEOTIDE SEQUENCE [LARGE SCALE GENOMIC DNA]</scope>
    <source>
        <strain evidence="5 6">DD26</strain>
    </source>
</reference>
<evidence type="ECO:0000256" key="3">
    <source>
        <dbReference type="SAM" id="MobiDB-lite"/>
    </source>
</evidence>
<evidence type="ECO:0000313" key="5">
    <source>
        <dbReference type="EMBL" id="KXT90675.1"/>
    </source>
</evidence>
<comment type="caution">
    <text evidence="5">The sequence shown here is derived from an EMBL/GenBank/DDBJ whole genome shotgun (WGS) entry which is preliminary data.</text>
</comment>
<dbReference type="Gene3D" id="1.10.10.10">
    <property type="entry name" value="Winged helix-like DNA-binding domain superfamily/Winged helix DNA-binding domain"/>
    <property type="match status" value="1"/>
</dbReference>
<feature type="compositionally biased region" description="Low complexity" evidence="3">
    <location>
        <begin position="467"/>
        <end position="483"/>
    </location>
</feature>
<dbReference type="InterPro" id="IPR034829">
    <property type="entry name" value="DnaD-like_sf"/>
</dbReference>
<evidence type="ECO:0000313" key="6">
    <source>
        <dbReference type="Proteomes" id="UP000070458"/>
    </source>
</evidence>